<feature type="domain" description="FtsH ternary system" evidence="2">
    <location>
        <begin position="1"/>
        <end position="78"/>
    </location>
</feature>
<dbReference type="RefSeq" id="WP_071896884.1">
    <property type="nucleotide sequence ID" value="NZ_MPIN01000001.1"/>
</dbReference>
<dbReference type="STRING" id="83449.BON30_06330"/>
<evidence type="ECO:0000259" key="2">
    <source>
        <dbReference type="Pfam" id="PF20002"/>
    </source>
</evidence>
<feature type="region of interest" description="Disordered" evidence="1">
    <location>
        <begin position="63"/>
        <end position="89"/>
    </location>
</feature>
<proteinExistence type="predicted"/>
<dbReference type="AlphaFoldDB" id="A0A1L9BKU8"/>
<gene>
    <name evidence="3" type="ORF">BON30_06330</name>
</gene>
<reference evidence="4" key="1">
    <citation type="submission" date="2016-11" db="EMBL/GenBank/DDBJ databases">
        <authorList>
            <person name="Shukria A."/>
            <person name="Stevens D.C."/>
        </authorList>
    </citation>
    <scope>NUCLEOTIDE SEQUENCE [LARGE SCALE GENOMIC DNA]</scope>
    <source>
        <strain evidence="4">Cbfe23</strain>
    </source>
</reference>
<organism evidence="3 4">
    <name type="scientific">Cystobacter ferrugineus</name>
    <dbReference type="NCBI Taxonomy" id="83449"/>
    <lineage>
        <taxon>Bacteria</taxon>
        <taxon>Pseudomonadati</taxon>
        <taxon>Myxococcota</taxon>
        <taxon>Myxococcia</taxon>
        <taxon>Myxococcales</taxon>
        <taxon>Cystobacterineae</taxon>
        <taxon>Archangiaceae</taxon>
        <taxon>Cystobacter</taxon>
    </lineage>
</organism>
<evidence type="ECO:0000313" key="3">
    <source>
        <dbReference type="EMBL" id="OJH42788.1"/>
    </source>
</evidence>
<evidence type="ECO:0000256" key="1">
    <source>
        <dbReference type="SAM" id="MobiDB-lite"/>
    </source>
</evidence>
<protein>
    <recommendedName>
        <fullName evidence="2">FtsH ternary system domain-containing protein</fullName>
    </recommendedName>
</protein>
<reference evidence="3 4" key="2">
    <citation type="submission" date="2016-12" db="EMBL/GenBank/DDBJ databases">
        <title>Draft Genome Sequence of Cystobacter ferrugineus Strain Cbfe23.</title>
        <authorList>
            <person name="Akbar S."/>
            <person name="Dowd S.E."/>
            <person name="Stevens D.C."/>
        </authorList>
    </citation>
    <scope>NUCLEOTIDE SEQUENCE [LARGE SCALE GENOMIC DNA]</scope>
    <source>
        <strain evidence="3 4">Cbfe23</strain>
    </source>
</reference>
<name>A0A1L9BKU8_9BACT</name>
<evidence type="ECO:0000313" key="4">
    <source>
        <dbReference type="Proteomes" id="UP000182229"/>
    </source>
</evidence>
<feature type="compositionally biased region" description="Polar residues" evidence="1">
    <location>
        <begin position="66"/>
        <end position="77"/>
    </location>
</feature>
<dbReference type="EMBL" id="MPIN01000001">
    <property type="protein sequence ID" value="OJH42788.1"/>
    <property type="molecule type" value="Genomic_DNA"/>
</dbReference>
<dbReference type="Pfam" id="PF20002">
    <property type="entry name" value="fvmX3-analog"/>
    <property type="match status" value="1"/>
</dbReference>
<dbReference type="OrthoDB" id="5383007at2"/>
<accession>A0A1L9BKU8</accession>
<sequence>MASLTLRLQIDPTTGKKDILVKYESDADALPMEHEEEHRRLVDKLIAGGALKASEVGRILVERETPASSPSGEQTPASEDVSGRVARKA</sequence>
<comment type="caution">
    <text evidence="3">The sequence shown here is derived from an EMBL/GenBank/DDBJ whole genome shotgun (WGS) entry which is preliminary data.</text>
</comment>
<dbReference type="InterPro" id="IPR045483">
    <property type="entry name" value="fvmX3-analog"/>
</dbReference>
<keyword evidence="4" id="KW-1185">Reference proteome</keyword>
<dbReference type="Proteomes" id="UP000182229">
    <property type="component" value="Unassembled WGS sequence"/>
</dbReference>